<dbReference type="KEGG" id="mbah:HYN46_00545"/>
<keyword evidence="14" id="KW-1185">Reference proteome</keyword>
<dbReference type="SUPFAM" id="SSF54523">
    <property type="entry name" value="Pili subunits"/>
    <property type="match status" value="1"/>
</dbReference>
<dbReference type="GO" id="GO:0015627">
    <property type="term" value="C:type II protein secretion system complex"/>
    <property type="evidence" value="ECO:0007669"/>
    <property type="project" value="InterPro"/>
</dbReference>
<keyword evidence="6 11" id="KW-0812">Transmembrane</keyword>
<reference evidence="13 14" key="1">
    <citation type="submission" date="2018-07" db="EMBL/GenBank/DDBJ databases">
        <title>Genome sequencing of Moraxellaceae gen. HYN0046.</title>
        <authorList>
            <person name="Kim M."/>
            <person name="Yi H."/>
        </authorList>
    </citation>
    <scope>NUCLEOTIDE SEQUENCE [LARGE SCALE GENOMIC DNA]</scope>
    <source>
        <strain evidence="13 14">HYN0046</strain>
    </source>
</reference>
<evidence type="ECO:0000256" key="10">
    <source>
        <dbReference type="ARBA" id="ARBA00030775"/>
    </source>
</evidence>
<evidence type="ECO:0000256" key="9">
    <source>
        <dbReference type="ARBA" id="ARBA00025772"/>
    </source>
</evidence>
<comment type="similarity">
    <text evidence="9">Belongs to the GSP H family.</text>
</comment>
<keyword evidence="4" id="KW-0488">Methylation</keyword>
<evidence type="ECO:0000313" key="13">
    <source>
        <dbReference type="EMBL" id="AXI01517.1"/>
    </source>
</evidence>
<evidence type="ECO:0000256" key="8">
    <source>
        <dbReference type="ARBA" id="ARBA00023136"/>
    </source>
</evidence>
<dbReference type="InterPro" id="IPR022346">
    <property type="entry name" value="T2SS_GspH"/>
</dbReference>
<keyword evidence="7 11" id="KW-1133">Transmembrane helix</keyword>
<accession>A0A345P2K8</accession>
<proteinExistence type="inferred from homology"/>
<dbReference type="InterPro" id="IPR012902">
    <property type="entry name" value="N_methyl_site"/>
</dbReference>
<dbReference type="Gene3D" id="3.30.700.10">
    <property type="entry name" value="Glycoprotein, Type 4 Pilin"/>
    <property type="match status" value="1"/>
</dbReference>
<comment type="subcellular location">
    <subcellularLocation>
        <location evidence="1">Cell inner membrane</location>
        <topology evidence="1">Single-pass membrane protein</topology>
    </subcellularLocation>
</comment>
<evidence type="ECO:0000256" key="6">
    <source>
        <dbReference type="ARBA" id="ARBA00022692"/>
    </source>
</evidence>
<keyword evidence="5" id="KW-0997">Cell inner membrane</keyword>
<keyword evidence="3" id="KW-1003">Cell membrane</keyword>
<dbReference type="EMBL" id="CP031222">
    <property type="protein sequence ID" value="AXI01517.1"/>
    <property type="molecule type" value="Genomic_DNA"/>
</dbReference>
<keyword evidence="8 11" id="KW-0472">Membrane</keyword>
<evidence type="ECO:0000313" key="14">
    <source>
        <dbReference type="Proteomes" id="UP000253940"/>
    </source>
</evidence>
<evidence type="ECO:0000256" key="5">
    <source>
        <dbReference type="ARBA" id="ARBA00022519"/>
    </source>
</evidence>
<evidence type="ECO:0000256" key="3">
    <source>
        <dbReference type="ARBA" id="ARBA00022475"/>
    </source>
</evidence>
<dbReference type="NCBIfam" id="TIGR02532">
    <property type="entry name" value="IV_pilin_GFxxxE"/>
    <property type="match status" value="1"/>
</dbReference>
<dbReference type="Pfam" id="PF12019">
    <property type="entry name" value="GspH"/>
    <property type="match status" value="1"/>
</dbReference>
<dbReference type="GO" id="GO:0005886">
    <property type="term" value="C:plasma membrane"/>
    <property type="evidence" value="ECO:0007669"/>
    <property type="project" value="UniProtKB-SubCell"/>
</dbReference>
<sequence length="211" mass="22008">MFSFSSDRRSSRGFTLVELIVTIAIVAILAAIAAPSFTQIIANQRIKSAAYELAQTLQYARSQAVLSRRSVDLRASYPTTGNNWNGTVVAANLSAADVTAADQAKIANSSFYVLESGSAKADGTATVSSVGAVDNRVSKISSLNSNVKINGTPVIVRFTSDPGALISTAVTTAPAAVATDQTFVVTYTGSTNSGYTVTLNRFGATKVQKNP</sequence>
<evidence type="ECO:0000256" key="4">
    <source>
        <dbReference type="ARBA" id="ARBA00022481"/>
    </source>
</evidence>
<evidence type="ECO:0000256" key="1">
    <source>
        <dbReference type="ARBA" id="ARBA00004377"/>
    </source>
</evidence>
<dbReference type="GO" id="GO:0015628">
    <property type="term" value="P:protein secretion by the type II secretion system"/>
    <property type="evidence" value="ECO:0007669"/>
    <property type="project" value="InterPro"/>
</dbReference>
<dbReference type="PROSITE" id="PS00409">
    <property type="entry name" value="PROKAR_NTER_METHYL"/>
    <property type="match status" value="1"/>
</dbReference>
<evidence type="ECO:0000256" key="7">
    <source>
        <dbReference type="ARBA" id="ARBA00022989"/>
    </source>
</evidence>
<feature type="domain" description="General secretion pathway GspH" evidence="12">
    <location>
        <begin position="49"/>
        <end position="201"/>
    </location>
</feature>
<name>A0A345P2K8_9GAMM</name>
<feature type="transmembrane region" description="Helical" evidence="11">
    <location>
        <begin position="12"/>
        <end position="34"/>
    </location>
</feature>
<dbReference type="Pfam" id="PF07963">
    <property type="entry name" value="N_methyl"/>
    <property type="match status" value="1"/>
</dbReference>
<dbReference type="Proteomes" id="UP000253940">
    <property type="component" value="Chromosome"/>
</dbReference>
<evidence type="ECO:0000259" key="12">
    <source>
        <dbReference type="Pfam" id="PF12019"/>
    </source>
</evidence>
<dbReference type="RefSeq" id="WP_114897627.1">
    <property type="nucleotide sequence ID" value="NZ_CP031222.1"/>
</dbReference>
<dbReference type="AlphaFoldDB" id="A0A345P2K8"/>
<gene>
    <name evidence="13" type="ORF">HYN46_00545</name>
</gene>
<evidence type="ECO:0000256" key="2">
    <source>
        <dbReference type="ARBA" id="ARBA00021549"/>
    </source>
</evidence>
<dbReference type="InterPro" id="IPR045584">
    <property type="entry name" value="Pilin-like"/>
</dbReference>
<evidence type="ECO:0000256" key="11">
    <source>
        <dbReference type="SAM" id="Phobius"/>
    </source>
</evidence>
<protein>
    <recommendedName>
        <fullName evidence="2">Type II secretion system protein H</fullName>
    </recommendedName>
    <alternativeName>
        <fullName evidence="10">General secretion pathway protein H</fullName>
    </alternativeName>
</protein>
<organism evidence="13 14">
    <name type="scientific">Aquirhabdus parva</name>
    <dbReference type="NCBI Taxonomy" id="2283318"/>
    <lineage>
        <taxon>Bacteria</taxon>
        <taxon>Pseudomonadati</taxon>
        <taxon>Pseudomonadota</taxon>
        <taxon>Gammaproteobacteria</taxon>
        <taxon>Moraxellales</taxon>
        <taxon>Moraxellaceae</taxon>
        <taxon>Aquirhabdus</taxon>
    </lineage>
</organism>